<dbReference type="Proteomes" id="UP001153069">
    <property type="component" value="Unassembled WGS sequence"/>
</dbReference>
<organism evidence="3 4">
    <name type="scientific">Seminavis robusta</name>
    <dbReference type="NCBI Taxonomy" id="568900"/>
    <lineage>
        <taxon>Eukaryota</taxon>
        <taxon>Sar</taxon>
        <taxon>Stramenopiles</taxon>
        <taxon>Ochrophyta</taxon>
        <taxon>Bacillariophyta</taxon>
        <taxon>Bacillariophyceae</taxon>
        <taxon>Bacillariophycidae</taxon>
        <taxon>Naviculales</taxon>
        <taxon>Naviculaceae</taxon>
        <taxon>Seminavis</taxon>
    </lineage>
</organism>
<feature type="compositionally biased region" description="Low complexity" evidence="1">
    <location>
        <begin position="361"/>
        <end position="374"/>
    </location>
</feature>
<name>A0A9N8HBR9_9STRA</name>
<accession>A0A9N8HBR9</accession>
<dbReference type="EMBL" id="CAICTM010000269">
    <property type="protein sequence ID" value="CAB9506545.1"/>
    <property type="molecule type" value="Genomic_DNA"/>
</dbReference>
<feature type="region of interest" description="Disordered" evidence="1">
    <location>
        <begin position="346"/>
        <end position="374"/>
    </location>
</feature>
<comment type="caution">
    <text evidence="3">The sequence shown here is derived from an EMBL/GenBank/DDBJ whole genome shotgun (WGS) entry which is preliminary data.</text>
</comment>
<dbReference type="AlphaFoldDB" id="A0A9N8HBR9"/>
<feature type="region of interest" description="Disordered" evidence="1">
    <location>
        <begin position="14"/>
        <end position="34"/>
    </location>
</feature>
<evidence type="ECO:0000256" key="1">
    <source>
        <dbReference type="SAM" id="MobiDB-lite"/>
    </source>
</evidence>
<dbReference type="InterPro" id="IPR049227">
    <property type="entry name" value="DUF6824"/>
</dbReference>
<dbReference type="Pfam" id="PF20710">
    <property type="entry name" value="DUF6824"/>
    <property type="match status" value="1"/>
</dbReference>
<feature type="region of interest" description="Disordered" evidence="1">
    <location>
        <begin position="105"/>
        <end position="129"/>
    </location>
</feature>
<gene>
    <name evidence="3" type="ORF">SEMRO_270_G104340.1</name>
</gene>
<keyword evidence="4" id="KW-1185">Reference proteome</keyword>
<reference evidence="3" key="1">
    <citation type="submission" date="2020-06" db="EMBL/GenBank/DDBJ databases">
        <authorList>
            <consortium name="Plant Systems Biology data submission"/>
        </authorList>
    </citation>
    <scope>NUCLEOTIDE SEQUENCE</scope>
    <source>
        <strain evidence="3">D6</strain>
    </source>
</reference>
<evidence type="ECO:0000259" key="2">
    <source>
        <dbReference type="Pfam" id="PF20710"/>
    </source>
</evidence>
<feature type="domain" description="DUF6824" evidence="2">
    <location>
        <begin position="254"/>
        <end position="336"/>
    </location>
</feature>
<dbReference type="OrthoDB" id="54299at2759"/>
<evidence type="ECO:0000313" key="3">
    <source>
        <dbReference type="EMBL" id="CAB9506545.1"/>
    </source>
</evidence>
<proteinExistence type="predicted"/>
<sequence length="374" mass="40364">MNLYAILQEMNNFNSRSGETTDNGTGNDGLGADGNDFAPLRRHDGGYRYDNYPPLDRLGFPSRNFQADPHHQLLQQPDAVSMQGGLLPVRSGSTTGGPFRSLSSWVSSSSDLQPRPFAPDSSFGGAPAPASNELYSNTMLGGPLAPPTTNAAALSQLLGGGDFERPRKATPYQSSSQYPLGMLTMGTTKPSAYDSSAIMAKANSVVANNPRGPVPVPDGPLEGLPGQHLVKGMFGSKKAKVLLPVDFHPSEYTVILGRGRCTESIGNKRFKAIVQNHLQEYLEAPGKLEKTFIVTKVMNIVRESSPMGAFVKYENGRWWNAGERAAREKVGASFRDALHNYYKSSSKSKVARRRAKEQEWSSGGAAHGSHSSQC</sequence>
<evidence type="ECO:0000313" key="4">
    <source>
        <dbReference type="Proteomes" id="UP001153069"/>
    </source>
</evidence>
<protein>
    <submittedName>
        <fullName evidence="3">Nitrilase family, member 2</fullName>
    </submittedName>
</protein>